<name>A0A2U1ZTQ4_9MICO</name>
<sequence length="123" mass="13489">MLDRVGALVQTAYRRQWWLLLLDDEGAQLPVLPQVEMPPHLGEMQVERLAEALVELLHDGVGLVLVWEEPSLPELTDLEDLPGPSMVAAAVARTGHALRAQVVVRRGHRVALWTPPTPAGRAG</sequence>
<keyword evidence="2" id="KW-1185">Reference proteome</keyword>
<comment type="caution">
    <text evidence="1">The sequence shown here is derived from an EMBL/GenBank/DDBJ whole genome shotgun (WGS) entry which is preliminary data.</text>
</comment>
<protein>
    <submittedName>
        <fullName evidence="1">Uncharacterized protein</fullName>
    </submittedName>
</protein>
<proteinExistence type="predicted"/>
<dbReference type="RefSeq" id="WP_109228747.1">
    <property type="nucleotide sequence ID" value="NZ_PYHR01000002.1"/>
</dbReference>
<reference evidence="1 2" key="1">
    <citation type="submission" date="2018-03" db="EMBL/GenBank/DDBJ databases">
        <title>Genome assembly of novel Miniimonas species PCH200.</title>
        <authorList>
            <person name="Thakur V."/>
            <person name="Kumar V."/>
            <person name="Singh D."/>
        </authorList>
    </citation>
    <scope>NUCLEOTIDE SEQUENCE [LARGE SCALE GENOMIC DNA]</scope>
    <source>
        <strain evidence="1 2">PCH200</strain>
    </source>
</reference>
<accession>A0A2U1ZTQ4</accession>
<organism evidence="1 2">
    <name type="scientific">Serinibacter arcticus</name>
    <dbReference type="NCBI Taxonomy" id="1655435"/>
    <lineage>
        <taxon>Bacteria</taxon>
        <taxon>Bacillati</taxon>
        <taxon>Actinomycetota</taxon>
        <taxon>Actinomycetes</taxon>
        <taxon>Micrococcales</taxon>
        <taxon>Beutenbergiaceae</taxon>
        <taxon>Serinibacter</taxon>
    </lineage>
</organism>
<dbReference type="EMBL" id="PYHR01000002">
    <property type="protein sequence ID" value="PWD50365.1"/>
    <property type="molecule type" value="Genomic_DNA"/>
</dbReference>
<dbReference type="Proteomes" id="UP000245166">
    <property type="component" value="Unassembled WGS sequence"/>
</dbReference>
<gene>
    <name evidence="1" type="ORF">C8046_06555</name>
</gene>
<evidence type="ECO:0000313" key="1">
    <source>
        <dbReference type="EMBL" id="PWD50365.1"/>
    </source>
</evidence>
<evidence type="ECO:0000313" key="2">
    <source>
        <dbReference type="Proteomes" id="UP000245166"/>
    </source>
</evidence>
<dbReference type="OrthoDB" id="5123240at2"/>
<dbReference type="AlphaFoldDB" id="A0A2U1ZTQ4"/>